<evidence type="ECO:0000313" key="9">
    <source>
        <dbReference type="EMBL" id="RWR10031.1"/>
    </source>
</evidence>
<evidence type="ECO:0000256" key="7">
    <source>
        <dbReference type="ARBA" id="ARBA00023136"/>
    </source>
</evidence>
<proteinExistence type="inferred from homology"/>
<comment type="subcellular location">
    <subcellularLocation>
        <location evidence="1">Cell membrane</location>
        <topology evidence="1">Multi-pass membrane protein</topology>
    </subcellularLocation>
</comment>
<dbReference type="PANTHER" id="PTHR34979:SF1">
    <property type="entry name" value="INNER MEMBRANE PROTEIN YGAZ"/>
    <property type="match status" value="1"/>
</dbReference>
<feature type="transmembrane region" description="Helical" evidence="8">
    <location>
        <begin position="136"/>
        <end position="161"/>
    </location>
</feature>
<accession>A0A443ISJ0</accession>
<dbReference type="EMBL" id="SAUW01000013">
    <property type="protein sequence ID" value="RWR10031.1"/>
    <property type="molecule type" value="Genomic_DNA"/>
</dbReference>
<dbReference type="InterPro" id="IPR011606">
    <property type="entry name" value="Brnchd-chn_aa_trnsp_permease"/>
</dbReference>
<comment type="caution">
    <text evidence="9">The sequence shown here is derived from an EMBL/GenBank/DDBJ whole genome shotgun (WGS) entry which is preliminary data.</text>
</comment>
<feature type="transmembrane region" description="Helical" evidence="8">
    <location>
        <begin position="72"/>
        <end position="91"/>
    </location>
</feature>
<feature type="transmembrane region" description="Helical" evidence="8">
    <location>
        <begin position="192"/>
        <end position="225"/>
    </location>
</feature>
<evidence type="ECO:0000256" key="8">
    <source>
        <dbReference type="SAM" id="Phobius"/>
    </source>
</evidence>
<evidence type="ECO:0000256" key="3">
    <source>
        <dbReference type="ARBA" id="ARBA00022448"/>
    </source>
</evidence>
<keyword evidence="3" id="KW-0813">Transport</keyword>
<protein>
    <submittedName>
        <fullName evidence="9">Branched-chain amino acid ABC transporter permease</fullName>
    </submittedName>
</protein>
<dbReference type="RefSeq" id="WP_128270127.1">
    <property type="nucleotide sequence ID" value="NZ_SAUW01000013.1"/>
</dbReference>
<keyword evidence="7 8" id="KW-0472">Membrane</keyword>
<dbReference type="GO" id="GO:0005886">
    <property type="term" value="C:plasma membrane"/>
    <property type="evidence" value="ECO:0007669"/>
    <property type="project" value="UniProtKB-SubCell"/>
</dbReference>
<reference evidence="9 10" key="1">
    <citation type="submission" date="2019-01" db="EMBL/GenBank/DDBJ databases">
        <title>Sinorhodobacter populi sp. nov. isolated from the symptomatic bark tissue of Populus euramericana canker.</title>
        <authorList>
            <person name="Xu G."/>
        </authorList>
    </citation>
    <scope>NUCLEOTIDE SEQUENCE [LARGE SCALE GENOMIC DNA]</scope>
    <source>
        <strain evidence="9 10">2D-5</strain>
    </source>
</reference>
<dbReference type="AlphaFoldDB" id="A0A443ISJ0"/>
<evidence type="ECO:0000256" key="1">
    <source>
        <dbReference type="ARBA" id="ARBA00004651"/>
    </source>
</evidence>
<comment type="similarity">
    <text evidence="2">Belongs to the AzlC family.</text>
</comment>
<evidence type="ECO:0000256" key="2">
    <source>
        <dbReference type="ARBA" id="ARBA00010735"/>
    </source>
</evidence>
<feature type="transmembrane region" description="Helical" evidence="8">
    <location>
        <begin position="168"/>
        <end position="186"/>
    </location>
</feature>
<dbReference type="GO" id="GO:1903785">
    <property type="term" value="P:L-valine transmembrane transport"/>
    <property type="evidence" value="ECO:0007669"/>
    <property type="project" value="TreeGrafter"/>
</dbReference>
<evidence type="ECO:0000256" key="5">
    <source>
        <dbReference type="ARBA" id="ARBA00022692"/>
    </source>
</evidence>
<sequence>MASITPISHCFWRGARNALPFLLVILPFGALFGVAATDAGLDLAEVMGFSILVLAGASQFTALQLMNDHAPAFMVIVTSLAVNLRMAMYSVSLAPHLGRAAPWHRVLIAYLMTDQSFGLSQQEYERAPAMSLPQKVAYFLGACLPTCLPWSLSTLAGALAGKAIPEGLALDFAVPVTFLAMIAPGLRSVPHLAAAAVSVIAALALSSLPTGTGLLLAALLAMWTGATVERLLERRNAA</sequence>
<keyword evidence="5 8" id="KW-0812">Transmembrane</keyword>
<dbReference type="PANTHER" id="PTHR34979">
    <property type="entry name" value="INNER MEMBRANE PROTEIN YGAZ"/>
    <property type="match status" value="1"/>
</dbReference>
<keyword evidence="10" id="KW-1185">Reference proteome</keyword>
<evidence type="ECO:0000256" key="6">
    <source>
        <dbReference type="ARBA" id="ARBA00022989"/>
    </source>
</evidence>
<feature type="transmembrane region" description="Helical" evidence="8">
    <location>
        <begin position="46"/>
        <end position="65"/>
    </location>
</feature>
<keyword evidence="4" id="KW-1003">Cell membrane</keyword>
<reference evidence="9 10" key="2">
    <citation type="submission" date="2019-01" db="EMBL/GenBank/DDBJ databases">
        <authorList>
            <person name="Li Y."/>
        </authorList>
    </citation>
    <scope>NUCLEOTIDE SEQUENCE [LARGE SCALE GENOMIC DNA]</scope>
    <source>
        <strain evidence="9 10">2D-5</strain>
    </source>
</reference>
<evidence type="ECO:0000256" key="4">
    <source>
        <dbReference type="ARBA" id="ARBA00022475"/>
    </source>
</evidence>
<organism evidence="9 10">
    <name type="scientific">Paenirhodobacter populi</name>
    <dbReference type="NCBI Taxonomy" id="2306993"/>
    <lineage>
        <taxon>Bacteria</taxon>
        <taxon>Pseudomonadati</taxon>
        <taxon>Pseudomonadota</taxon>
        <taxon>Alphaproteobacteria</taxon>
        <taxon>Rhodobacterales</taxon>
        <taxon>Rhodobacter group</taxon>
        <taxon>Paenirhodobacter</taxon>
    </lineage>
</organism>
<dbReference type="Proteomes" id="UP000285710">
    <property type="component" value="Unassembled WGS sequence"/>
</dbReference>
<gene>
    <name evidence="9" type="ORF">D2T33_13655</name>
</gene>
<keyword evidence="6 8" id="KW-1133">Transmembrane helix</keyword>
<dbReference type="Pfam" id="PF03591">
    <property type="entry name" value="AzlC"/>
    <property type="match status" value="1"/>
</dbReference>
<evidence type="ECO:0000313" key="10">
    <source>
        <dbReference type="Proteomes" id="UP000285710"/>
    </source>
</evidence>
<name>A0A443ISJ0_9RHOB</name>